<keyword evidence="2" id="KW-0285">Flavoprotein</keyword>
<dbReference type="PANTHER" id="PTHR47178">
    <property type="entry name" value="MONOOXYGENASE, FAD-BINDING"/>
    <property type="match status" value="1"/>
</dbReference>
<dbReference type="GO" id="GO:0071949">
    <property type="term" value="F:FAD binding"/>
    <property type="evidence" value="ECO:0007669"/>
    <property type="project" value="InterPro"/>
</dbReference>
<dbReference type="Pfam" id="PF01494">
    <property type="entry name" value="FAD_binding_3"/>
    <property type="match status" value="1"/>
</dbReference>
<feature type="region of interest" description="Disordered" evidence="6">
    <location>
        <begin position="323"/>
        <end position="349"/>
    </location>
</feature>
<dbReference type="GO" id="GO:0004497">
    <property type="term" value="F:monooxygenase activity"/>
    <property type="evidence" value="ECO:0007669"/>
    <property type="project" value="UniProtKB-KW"/>
</dbReference>
<evidence type="ECO:0000256" key="1">
    <source>
        <dbReference type="ARBA" id="ARBA00001974"/>
    </source>
</evidence>
<dbReference type="Gene3D" id="3.50.50.60">
    <property type="entry name" value="FAD/NAD(P)-binding domain"/>
    <property type="match status" value="2"/>
</dbReference>
<feature type="transmembrane region" description="Helical" evidence="7">
    <location>
        <begin position="218"/>
        <end position="241"/>
    </location>
</feature>
<feature type="region of interest" description="Disordered" evidence="6">
    <location>
        <begin position="413"/>
        <end position="433"/>
    </location>
</feature>
<comment type="cofactor">
    <cofactor evidence="1">
        <name>FAD</name>
        <dbReference type="ChEBI" id="CHEBI:57692"/>
    </cofactor>
</comment>
<evidence type="ECO:0000256" key="6">
    <source>
        <dbReference type="SAM" id="MobiDB-lite"/>
    </source>
</evidence>
<evidence type="ECO:0000256" key="3">
    <source>
        <dbReference type="ARBA" id="ARBA00022827"/>
    </source>
</evidence>
<dbReference type="PANTHER" id="PTHR47178:SF1">
    <property type="entry name" value="FAD-BINDING DOMAIN-CONTAINING PROTEIN-RELATED"/>
    <property type="match status" value="1"/>
</dbReference>
<evidence type="ECO:0000256" key="2">
    <source>
        <dbReference type="ARBA" id="ARBA00022630"/>
    </source>
</evidence>
<dbReference type="InterPro" id="IPR036188">
    <property type="entry name" value="FAD/NAD-bd_sf"/>
</dbReference>
<dbReference type="SUPFAM" id="SSF51905">
    <property type="entry name" value="FAD/NAD(P)-binding domain"/>
    <property type="match status" value="1"/>
</dbReference>
<evidence type="ECO:0000313" key="10">
    <source>
        <dbReference type="Proteomes" id="UP000233524"/>
    </source>
</evidence>
<accession>A0A2N3N0G5</accession>
<dbReference type="STRING" id="41688.A0A2N3N0G5"/>
<keyword evidence="7" id="KW-0812">Transmembrane</keyword>
<keyword evidence="4" id="KW-0560">Oxidoreductase</keyword>
<feature type="compositionally biased region" description="Polar residues" evidence="6">
    <location>
        <begin position="418"/>
        <end position="428"/>
    </location>
</feature>
<keyword evidence="10" id="KW-1185">Reference proteome</keyword>
<keyword evidence="7" id="KW-0472">Membrane</keyword>
<dbReference type="PRINTS" id="PR00420">
    <property type="entry name" value="RNGMNOXGNASE"/>
</dbReference>
<dbReference type="InParanoid" id="A0A2N3N0G5"/>
<sequence length="494" mass="54503">MSDLPVLIIGAGISGLILAQHLRTQSIPSVVFERDADLDTRGLGWGLTLHWSLPALRQLIPAHLFDRLPEAYVDRAAVERGEDSRFPFYDLSTGELRAATPKAPQGQRVRVTRARFRKLLSEGIDIQWGKAYSSYQSTPSSVTVTFEDGSSHTGCLLVACDGGASRVRRALFPEQHERHRVPVRTMGFRADFSPRQVRAIRAMDPFFLQAAASENDTFLYFSGLLILFSFFFFFSLSFLSGPRHPRAHGKRAKHTPNKKPLNKYTCQIVVSWPDRPGFFGQEHGIDYPATDAGRIELLHRFARTWADPFRSMVLGVSLAGADTRRRGSSSSTGSESSTSLADGAEAGGGGGVTTEIKTLDLFDWPPPRGLRGSGRVILMGDSMHQMTMYRGEGANHAIVDVQDFAELVTPHLPRAASSPASSETRTGNGNVGVASSFEQLRGALDRYEDAVVDRTRPGVLASRRACLDAHEWKRIGETSPLLTRRAMKLDFEEE</sequence>
<dbReference type="Proteomes" id="UP000233524">
    <property type="component" value="Unassembled WGS sequence"/>
</dbReference>
<feature type="compositionally biased region" description="Low complexity" evidence="6">
    <location>
        <begin position="328"/>
        <end position="344"/>
    </location>
</feature>
<dbReference type="InterPro" id="IPR002938">
    <property type="entry name" value="FAD-bd"/>
</dbReference>
<comment type="caution">
    <text evidence="9">The sequence shown here is derived from an EMBL/GenBank/DDBJ whole genome shotgun (WGS) entry which is preliminary data.</text>
</comment>
<organism evidence="9 10">
    <name type="scientific">Lomentospora prolificans</name>
    <dbReference type="NCBI Taxonomy" id="41688"/>
    <lineage>
        <taxon>Eukaryota</taxon>
        <taxon>Fungi</taxon>
        <taxon>Dikarya</taxon>
        <taxon>Ascomycota</taxon>
        <taxon>Pezizomycotina</taxon>
        <taxon>Sordariomycetes</taxon>
        <taxon>Hypocreomycetidae</taxon>
        <taxon>Microascales</taxon>
        <taxon>Microascaceae</taxon>
        <taxon>Lomentospora</taxon>
    </lineage>
</organism>
<proteinExistence type="predicted"/>
<protein>
    <recommendedName>
        <fullName evidence="8">FAD-binding domain-containing protein</fullName>
    </recommendedName>
</protein>
<gene>
    <name evidence="9" type="ORF">jhhlp_007754</name>
</gene>
<keyword evidence="3" id="KW-0274">FAD</keyword>
<dbReference type="EMBL" id="NLAX01001139">
    <property type="protein sequence ID" value="PKS05921.1"/>
    <property type="molecule type" value="Genomic_DNA"/>
</dbReference>
<evidence type="ECO:0000256" key="7">
    <source>
        <dbReference type="SAM" id="Phobius"/>
    </source>
</evidence>
<evidence type="ECO:0000256" key="4">
    <source>
        <dbReference type="ARBA" id="ARBA00023002"/>
    </source>
</evidence>
<evidence type="ECO:0000313" key="9">
    <source>
        <dbReference type="EMBL" id="PKS05921.1"/>
    </source>
</evidence>
<evidence type="ECO:0000256" key="5">
    <source>
        <dbReference type="ARBA" id="ARBA00023033"/>
    </source>
</evidence>
<dbReference type="OrthoDB" id="47494at2759"/>
<reference evidence="9 10" key="1">
    <citation type="journal article" date="2017" name="G3 (Bethesda)">
        <title>First Draft Genome Sequence of the Pathogenic Fungus Lomentospora prolificans (Formerly Scedosporium prolificans).</title>
        <authorList>
            <person name="Luo R."/>
            <person name="Zimin A."/>
            <person name="Workman R."/>
            <person name="Fan Y."/>
            <person name="Pertea G."/>
            <person name="Grossman N."/>
            <person name="Wear M.P."/>
            <person name="Jia B."/>
            <person name="Miller H."/>
            <person name="Casadevall A."/>
            <person name="Timp W."/>
            <person name="Zhang S.X."/>
            <person name="Salzberg S.L."/>
        </authorList>
    </citation>
    <scope>NUCLEOTIDE SEQUENCE [LARGE SCALE GENOMIC DNA]</scope>
    <source>
        <strain evidence="9 10">JHH-5317</strain>
    </source>
</reference>
<keyword evidence="5" id="KW-0503">Monooxygenase</keyword>
<dbReference type="AlphaFoldDB" id="A0A2N3N0G5"/>
<evidence type="ECO:0000259" key="8">
    <source>
        <dbReference type="Pfam" id="PF01494"/>
    </source>
</evidence>
<dbReference type="VEuPathDB" id="FungiDB:jhhlp_007754"/>
<keyword evidence="7" id="KW-1133">Transmembrane helix</keyword>
<feature type="domain" description="FAD-binding" evidence="8">
    <location>
        <begin position="4"/>
        <end position="195"/>
    </location>
</feature>
<name>A0A2N3N0G5_9PEZI</name>